<dbReference type="CDD" id="cd10225">
    <property type="entry name" value="ASKHA_NBD_MreB-like"/>
    <property type="match status" value="1"/>
</dbReference>
<evidence type="ECO:0000313" key="7">
    <source>
        <dbReference type="EMBL" id="KKR34765.1"/>
    </source>
</evidence>
<reference evidence="7 8" key="1">
    <citation type="journal article" date="2015" name="Nature">
        <title>rRNA introns, odd ribosomes, and small enigmatic genomes across a large radiation of phyla.</title>
        <authorList>
            <person name="Brown C.T."/>
            <person name="Hug L.A."/>
            <person name="Thomas B.C."/>
            <person name="Sharon I."/>
            <person name="Castelle C.J."/>
            <person name="Singh A."/>
            <person name="Wilkins M.J."/>
            <person name="Williams K.H."/>
            <person name="Banfield J.F."/>
        </authorList>
    </citation>
    <scope>NUCLEOTIDE SEQUENCE [LARGE SCALE GENOMIC DNA]</scope>
</reference>
<dbReference type="NCBIfam" id="NF010539">
    <property type="entry name" value="PRK13927.1"/>
    <property type="match status" value="1"/>
</dbReference>
<dbReference type="InterPro" id="IPR004753">
    <property type="entry name" value="MreB"/>
</dbReference>
<comment type="caution">
    <text evidence="7">The sequence shown here is derived from an EMBL/GenBank/DDBJ whole genome shotgun (WGS) entry which is preliminary data.</text>
</comment>
<dbReference type="PATRIC" id="fig|1619037.3.peg.212"/>
<organism evidence="7 8">
    <name type="scientific">Candidatus Magasanikbacteria bacterium GW2011_GWA2_40_10</name>
    <dbReference type="NCBI Taxonomy" id="1619037"/>
    <lineage>
        <taxon>Bacteria</taxon>
        <taxon>Candidatus Magasanikiibacteriota</taxon>
    </lineage>
</organism>
<feature type="binding site" evidence="6">
    <location>
        <begin position="293"/>
        <end position="296"/>
    </location>
    <ligand>
        <name>ATP</name>
        <dbReference type="ChEBI" id="CHEBI:30616"/>
    </ligand>
</feature>
<evidence type="ECO:0000256" key="2">
    <source>
        <dbReference type="ARBA" id="ARBA00022741"/>
    </source>
</evidence>
<dbReference type="HAMAP" id="MF_02207">
    <property type="entry name" value="MreB"/>
    <property type="match status" value="1"/>
</dbReference>
<gene>
    <name evidence="6" type="primary">mreB</name>
    <name evidence="7" type="ORF">UT67_C0007G0014</name>
</gene>
<dbReference type="GO" id="GO:0005737">
    <property type="term" value="C:cytoplasm"/>
    <property type="evidence" value="ECO:0007669"/>
    <property type="project" value="UniProtKB-SubCell"/>
</dbReference>
<dbReference type="GO" id="GO:0000902">
    <property type="term" value="P:cell morphogenesis"/>
    <property type="evidence" value="ECO:0007669"/>
    <property type="project" value="InterPro"/>
</dbReference>
<comment type="subunit">
    <text evidence="6">Forms polymers.</text>
</comment>
<comment type="subcellular location">
    <subcellularLocation>
        <location evidence="6">Cytoplasm</location>
    </subcellularLocation>
    <text evidence="6">Membrane-associated.</text>
</comment>
<keyword evidence="1 6" id="KW-0963">Cytoplasm</keyword>
<dbReference type="PANTHER" id="PTHR42749:SF1">
    <property type="entry name" value="CELL SHAPE-DETERMINING PROTEIN MREB"/>
    <property type="match status" value="1"/>
</dbReference>
<dbReference type="STRING" id="1619037.UT67_C0007G0014"/>
<dbReference type="InterPro" id="IPR043129">
    <property type="entry name" value="ATPase_NBD"/>
</dbReference>
<evidence type="ECO:0000313" key="8">
    <source>
        <dbReference type="Proteomes" id="UP000034855"/>
    </source>
</evidence>
<comment type="function">
    <text evidence="6">Forms membrane-associated dynamic filaments that are essential for cell shape determination. Acts by regulating cell wall synthesis and cell elongation, and thus cell shape. A feedback loop between cell geometry and MreB localization may maintain elongated cell shape by targeting cell wall growth to regions of negative cell wall curvature.</text>
</comment>
<protein>
    <recommendedName>
        <fullName evidence="6">Cell shape-determining protein MreB</fullName>
    </recommendedName>
</protein>
<keyword evidence="4 6" id="KW-0133">Cell shape</keyword>
<evidence type="ECO:0000256" key="6">
    <source>
        <dbReference type="HAMAP-Rule" id="MF_02207"/>
    </source>
</evidence>
<evidence type="ECO:0000256" key="5">
    <source>
        <dbReference type="ARBA" id="ARBA00023458"/>
    </source>
</evidence>
<proteinExistence type="inferred from homology"/>
<accession>A0A0G0SJ91</accession>
<sequence>MFEKFLEKLRKDIGIDLGTANTLVYVKGRGIVINEPSVVAVNIKTEQILAVGNEAKEMLGKTPPHILTTRPLISGIISDFEVTEKMLKYFIDKVYENSMNFMSRPRVVVGAPLEITEVELKAINDAVINAGAREVIVVQEPMAAAIGARLPVREPVGSFIVEIGGGTAEIAVISLGGIVTWRSIPVAGDELNRNIIQYARDNFNLLLGEKQAEEIKIKIGSAIELNESMHFPMRGRDLVSGLPKEIMINDSQVREAITKSLRTITENIKGALEITPPELVADIHERGIILSGGGALLRGFDQLISRAIEIPVRIADDPLTSVVRGTGLLLDDEELLNEIAIKTQDKK</sequence>
<dbReference type="NCBIfam" id="TIGR00904">
    <property type="entry name" value="mreB"/>
    <property type="match status" value="1"/>
</dbReference>
<dbReference type="SUPFAM" id="SSF53067">
    <property type="entry name" value="Actin-like ATPase domain"/>
    <property type="match status" value="2"/>
</dbReference>
<dbReference type="EMBL" id="LBXR01000007">
    <property type="protein sequence ID" value="KKR34765.1"/>
    <property type="molecule type" value="Genomic_DNA"/>
</dbReference>
<dbReference type="GO" id="GO:0008360">
    <property type="term" value="P:regulation of cell shape"/>
    <property type="evidence" value="ECO:0007669"/>
    <property type="project" value="UniProtKB-UniRule"/>
</dbReference>
<dbReference type="Pfam" id="PF06723">
    <property type="entry name" value="MreB_Mbl"/>
    <property type="match status" value="1"/>
</dbReference>
<dbReference type="PRINTS" id="PR01652">
    <property type="entry name" value="SHAPEPROTEIN"/>
</dbReference>
<evidence type="ECO:0000256" key="1">
    <source>
        <dbReference type="ARBA" id="ARBA00022490"/>
    </source>
</evidence>
<evidence type="ECO:0000256" key="4">
    <source>
        <dbReference type="ARBA" id="ARBA00022960"/>
    </source>
</evidence>
<keyword evidence="2 6" id="KW-0547">Nucleotide-binding</keyword>
<dbReference type="InterPro" id="IPR056546">
    <property type="entry name" value="MreB_MamK-like"/>
</dbReference>
<name>A0A0G0SJ91_9BACT</name>
<feature type="binding site" evidence="6">
    <location>
        <begin position="19"/>
        <end position="21"/>
    </location>
    <ligand>
        <name>ATP</name>
        <dbReference type="ChEBI" id="CHEBI:30616"/>
    </ligand>
</feature>
<dbReference type="GO" id="GO:0005524">
    <property type="term" value="F:ATP binding"/>
    <property type="evidence" value="ECO:0007669"/>
    <property type="project" value="UniProtKB-KW"/>
</dbReference>
<evidence type="ECO:0000256" key="3">
    <source>
        <dbReference type="ARBA" id="ARBA00022840"/>
    </source>
</evidence>
<comment type="similarity">
    <text evidence="5 6">Belongs to the FtsA/MreB family.</text>
</comment>
<dbReference type="Gene3D" id="3.30.420.40">
    <property type="match status" value="2"/>
</dbReference>
<dbReference type="AlphaFoldDB" id="A0A0G0SJ91"/>
<feature type="binding site" evidence="6">
    <location>
        <begin position="165"/>
        <end position="167"/>
    </location>
    <ligand>
        <name>ATP</name>
        <dbReference type="ChEBI" id="CHEBI:30616"/>
    </ligand>
</feature>
<dbReference type="PANTHER" id="PTHR42749">
    <property type="entry name" value="CELL SHAPE-DETERMINING PROTEIN MREB"/>
    <property type="match status" value="1"/>
</dbReference>
<keyword evidence="3 6" id="KW-0067">ATP-binding</keyword>
<dbReference type="Proteomes" id="UP000034855">
    <property type="component" value="Unassembled WGS sequence"/>
</dbReference>
<feature type="binding site" evidence="6">
    <location>
        <begin position="213"/>
        <end position="216"/>
    </location>
    <ligand>
        <name>ATP</name>
        <dbReference type="ChEBI" id="CHEBI:30616"/>
    </ligand>
</feature>